<proteinExistence type="evidence at transcript level"/>
<feature type="non-terminal residue" evidence="2">
    <location>
        <position position="1"/>
    </location>
</feature>
<reference evidence="2" key="1">
    <citation type="journal article" date="2015" name="Sci. Rep.">
        <title>Tissue- and time-dependent transcription in Ixodes ricinus salivary glands and midguts when blood feeding on the vertebrate host.</title>
        <authorList>
            <person name="Kotsyfakis M."/>
            <person name="Schwarz A."/>
            <person name="Erhart J."/>
            <person name="Ribeiro J.M."/>
        </authorList>
    </citation>
    <scope>NUCLEOTIDE SEQUENCE</scope>
    <source>
        <tissue evidence="2">Salivary gland and midgut</tissue>
    </source>
</reference>
<dbReference type="GO" id="GO:0016705">
    <property type="term" value="F:oxidoreductase activity, acting on paired donors, with incorporation or reduction of molecular oxygen"/>
    <property type="evidence" value="ECO:0007669"/>
    <property type="project" value="InterPro"/>
</dbReference>
<dbReference type="InterPro" id="IPR036396">
    <property type="entry name" value="Cyt_P450_sf"/>
</dbReference>
<name>V5HDN2_IXORI</name>
<evidence type="ECO:0000256" key="1">
    <source>
        <dbReference type="ARBA" id="ARBA00023033"/>
    </source>
</evidence>
<dbReference type="Gene3D" id="1.10.630.10">
    <property type="entry name" value="Cytochrome P450"/>
    <property type="match status" value="1"/>
</dbReference>
<dbReference type="AlphaFoldDB" id="V5HDN2"/>
<organism evidence="2">
    <name type="scientific">Ixodes ricinus</name>
    <name type="common">Common tick</name>
    <name type="synonym">Acarus ricinus</name>
    <dbReference type="NCBI Taxonomy" id="34613"/>
    <lineage>
        <taxon>Eukaryota</taxon>
        <taxon>Metazoa</taxon>
        <taxon>Ecdysozoa</taxon>
        <taxon>Arthropoda</taxon>
        <taxon>Chelicerata</taxon>
        <taxon>Arachnida</taxon>
        <taxon>Acari</taxon>
        <taxon>Parasitiformes</taxon>
        <taxon>Ixodida</taxon>
        <taxon>Ixodoidea</taxon>
        <taxon>Ixodidae</taxon>
        <taxon>Ixodinae</taxon>
        <taxon>Ixodes</taxon>
    </lineage>
</organism>
<accession>V5HDN2</accession>
<keyword evidence="1" id="KW-0503">Monooxygenase</keyword>
<dbReference type="GO" id="GO:0020037">
    <property type="term" value="F:heme binding"/>
    <property type="evidence" value="ECO:0007669"/>
    <property type="project" value="InterPro"/>
</dbReference>
<sequence length="148" mass="17321">DECSDECLEIMEKTERELEAVEISLPFSRLSMDILFRFLIGVSTNVQMATEKTEYFVNATRTAILGNPFNWIMIFNVIPIWSWMKKLILFVYTWFYVHPQNRVHEYFAEIVRLRRAKGGTGNEDLFQLLLNAEGKYGTEIKSNVTTHT</sequence>
<dbReference type="GO" id="GO:0004497">
    <property type="term" value="F:monooxygenase activity"/>
    <property type="evidence" value="ECO:0007669"/>
    <property type="project" value="UniProtKB-KW"/>
</dbReference>
<dbReference type="GO" id="GO:0005506">
    <property type="term" value="F:iron ion binding"/>
    <property type="evidence" value="ECO:0007669"/>
    <property type="project" value="InterPro"/>
</dbReference>
<protein>
    <recommendedName>
        <fullName evidence="3">Cytochrome</fullName>
    </recommendedName>
</protein>
<dbReference type="SUPFAM" id="SSF48264">
    <property type="entry name" value="Cytochrome P450"/>
    <property type="match status" value="1"/>
</dbReference>
<evidence type="ECO:0008006" key="3">
    <source>
        <dbReference type="Google" id="ProtNLM"/>
    </source>
</evidence>
<evidence type="ECO:0000313" key="2">
    <source>
        <dbReference type="EMBL" id="JAB73272.1"/>
    </source>
</evidence>
<dbReference type="EMBL" id="GANP01011196">
    <property type="protein sequence ID" value="JAB73272.1"/>
    <property type="molecule type" value="mRNA"/>
</dbReference>
<keyword evidence="1" id="KW-0560">Oxidoreductase</keyword>
<feature type="non-terminal residue" evidence="2">
    <location>
        <position position="148"/>
    </location>
</feature>